<keyword evidence="1" id="KW-0863">Zinc-finger</keyword>
<keyword evidence="5" id="KW-1185">Reference proteome</keyword>
<dbReference type="Pfam" id="PF00098">
    <property type="entry name" value="zf-CCHC"/>
    <property type="match status" value="1"/>
</dbReference>
<sequence length="648" mass="75805">MATKTERGGFHSKEINTPAPTSSQLFSLDHIPPSQWRKKFLNFKAWLDAKMVHPGADQYKVIEEFYANMTGTLKEWYMSLGQVNQDNLHRTSIDEFLGGPQYHFLGESTLLDQISRREYFEMRCCSLEKEDLDRHYQRMSHRFYQLNGMNEASLKNTYVSSLPEELQEEMWRILQQSNKDVLQMTMGEIYQTSIAALDKICNQQRMFKKMIDEQPKYKQVCKKGYLQIKCKDSTCHNKNKSSKKRKFKPFKKKGRKNFKFFKRKPFRGKGSNNRCFICGRRGHFSKICPNKKKATKLINTLKLEDEDVESLFDEQENPDESTVFGITHSEGDTDGSLEQSDYTDDEYNYFPILKTEEVCFQKEKEISLFPNVEALILPTKYHVPIKVIAFIGTVASRTMLNPAILPSKLWTTQVHKFIAADGKTYQTDLVTSSKIGIKPFPDCTVWMKVIGDSLHGKYILIGRDVLVQSTKLQILAHGLKYRREFKPFCKISNMFSLAEIPLGFEDIRNQFKNLYVDSHDLFKHPQPLWIRKEFFVQLPFKMNEDINPTKSSHPGMTPSEYQAAKEECQQLLKQGLIELTNSSWACTTFYVNKRAEQVRNKRQLVINYRPLNIFLKDDKFPFPKIYSLHAYIKDAYYFSKFDLKSGFW</sequence>
<feature type="compositionally biased region" description="Basic and acidic residues" evidence="2">
    <location>
        <begin position="1"/>
        <end position="14"/>
    </location>
</feature>
<dbReference type="InterPro" id="IPR001878">
    <property type="entry name" value="Znf_CCHC"/>
</dbReference>
<protein>
    <submittedName>
        <fullName evidence="4">Polyprotein</fullName>
    </submittedName>
</protein>
<name>A0A151QMJ0_CAJCA</name>
<dbReference type="InterPro" id="IPR043502">
    <property type="entry name" value="DNA/RNA_pol_sf"/>
</dbReference>
<reference evidence="4" key="1">
    <citation type="journal article" date="2012" name="Nat. Biotechnol.">
        <title>Draft genome sequence of pigeonpea (Cajanus cajan), an orphan legume crop of resource-poor farmers.</title>
        <authorList>
            <person name="Varshney R.K."/>
            <person name="Chen W."/>
            <person name="Li Y."/>
            <person name="Bharti A.K."/>
            <person name="Saxena R.K."/>
            <person name="Schlueter J.A."/>
            <person name="Donoghue M.T."/>
            <person name="Azam S."/>
            <person name="Fan G."/>
            <person name="Whaley A.M."/>
            <person name="Farmer A.D."/>
            <person name="Sheridan J."/>
            <person name="Iwata A."/>
            <person name="Tuteja R."/>
            <person name="Penmetsa R.V."/>
            <person name="Wu W."/>
            <person name="Upadhyaya H.D."/>
            <person name="Yang S.P."/>
            <person name="Shah T."/>
            <person name="Saxena K.B."/>
            <person name="Michael T."/>
            <person name="McCombie W.R."/>
            <person name="Yang B."/>
            <person name="Zhang G."/>
            <person name="Yang H."/>
            <person name="Wang J."/>
            <person name="Spillane C."/>
            <person name="Cook D.R."/>
            <person name="May G.D."/>
            <person name="Xu X."/>
            <person name="Jackson S.A."/>
        </authorList>
    </citation>
    <scope>NUCLEOTIDE SEQUENCE [LARGE SCALE GENOMIC DNA]</scope>
</reference>
<organism evidence="4 5">
    <name type="scientific">Cajanus cajan</name>
    <name type="common">Pigeon pea</name>
    <name type="synonym">Cajanus indicus</name>
    <dbReference type="NCBI Taxonomy" id="3821"/>
    <lineage>
        <taxon>Eukaryota</taxon>
        <taxon>Viridiplantae</taxon>
        <taxon>Streptophyta</taxon>
        <taxon>Embryophyta</taxon>
        <taxon>Tracheophyta</taxon>
        <taxon>Spermatophyta</taxon>
        <taxon>Magnoliopsida</taxon>
        <taxon>eudicotyledons</taxon>
        <taxon>Gunneridae</taxon>
        <taxon>Pentapetalae</taxon>
        <taxon>rosids</taxon>
        <taxon>fabids</taxon>
        <taxon>Fabales</taxon>
        <taxon>Fabaceae</taxon>
        <taxon>Papilionoideae</taxon>
        <taxon>50 kb inversion clade</taxon>
        <taxon>NPAAA clade</taxon>
        <taxon>indigoferoid/millettioid clade</taxon>
        <taxon>Phaseoleae</taxon>
        <taxon>Cajanus</taxon>
    </lineage>
</organism>
<evidence type="ECO:0000256" key="2">
    <source>
        <dbReference type="SAM" id="MobiDB-lite"/>
    </source>
</evidence>
<dbReference type="InterPro" id="IPR053098">
    <property type="entry name" value="Petuviruses_polyprotein"/>
</dbReference>
<evidence type="ECO:0000313" key="4">
    <source>
        <dbReference type="EMBL" id="KYP31520.1"/>
    </source>
</evidence>
<feature type="domain" description="CCHC-type" evidence="3">
    <location>
        <begin position="274"/>
        <end position="290"/>
    </location>
</feature>
<dbReference type="InterPro" id="IPR043128">
    <property type="entry name" value="Rev_trsase/Diguanyl_cyclase"/>
</dbReference>
<dbReference type="GO" id="GO:0003676">
    <property type="term" value="F:nucleic acid binding"/>
    <property type="evidence" value="ECO:0007669"/>
    <property type="project" value="InterPro"/>
</dbReference>
<dbReference type="Gramene" id="C.cajan_44993.t">
    <property type="protein sequence ID" value="C.cajan_44993.t.cds1"/>
    <property type="gene ID" value="C.cajan_44993"/>
</dbReference>
<gene>
    <name evidence="4" type="ORF">KK1_048106</name>
</gene>
<dbReference type="PROSITE" id="PS50158">
    <property type="entry name" value="ZF_CCHC"/>
    <property type="match status" value="1"/>
</dbReference>
<dbReference type="SMART" id="SM00343">
    <property type="entry name" value="ZnF_C2HC"/>
    <property type="match status" value="1"/>
</dbReference>
<dbReference type="SUPFAM" id="SSF57756">
    <property type="entry name" value="Retrovirus zinc finger-like domains"/>
    <property type="match status" value="1"/>
</dbReference>
<dbReference type="AlphaFoldDB" id="A0A151QMJ0"/>
<evidence type="ECO:0000313" key="5">
    <source>
        <dbReference type="Proteomes" id="UP000075243"/>
    </source>
</evidence>
<dbReference type="GO" id="GO:0008270">
    <property type="term" value="F:zinc ion binding"/>
    <property type="evidence" value="ECO:0007669"/>
    <property type="project" value="UniProtKB-KW"/>
</dbReference>
<dbReference type="EMBL" id="KQ485910">
    <property type="protein sequence ID" value="KYP31520.1"/>
    <property type="molecule type" value="Genomic_DNA"/>
</dbReference>
<keyword evidence="1" id="KW-0862">Zinc</keyword>
<feature type="region of interest" description="Disordered" evidence="2">
    <location>
        <begin position="1"/>
        <end position="24"/>
    </location>
</feature>
<accession>A0A151QMJ0</accession>
<evidence type="ECO:0000256" key="1">
    <source>
        <dbReference type="PROSITE-ProRule" id="PRU00047"/>
    </source>
</evidence>
<proteinExistence type="predicted"/>
<dbReference type="PANTHER" id="PTHR48435:SF1">
    <property type="entry name" value="POLYPROTEIN"/>
    <property type="match status" value="1"/>
</dbReference>
<dbReference type="Gene3D" id="4.10.60.10">
    <property type="entry name" value="Zinc finger, CCHC-type"/>
    <property type="match status" value="1"/>
</dbReference>
<keyword evidence="1" id="KW-0479">Metal-binding</keyword>
<dbReference type="Gene3D" id="3.30.70.270">
    <property type="match status" value="1"/>
</dbReference>
<dbReference type="Gene3D" id="3.10.10.10">
    <property type="entry name" value="HIV Type 1 Reverse Transcriptase, subunit A, domain 1"/>
    <property type="match status" value="1"/>
</dbReference>
<dbReference type="SUPFAM" id="SSF56672">
    <property type="entry name" value="DNA/RNA polymerases"/>
    <property type="match status" value="1"/>
</dbReference>
<evidence type="ECO:0000259" key="3">
    <source>
        <dbReference type="PROSITE" id="PS50158"/>
    </source>
</evidence>
<dbReference type="InterPro" id="IPR036875">
    <property type="entry name" value="Znf_CCHC_sf"/>
</dbReference>
<dbReference type="PANTHER" id="PTHR48435">
    <property type="entry name" value="POLYPROTEIN"/>
    <property type="match status" value="1"/>
</dbReference>
<dbReference type="OMA" id="MNEDINP"/>
<dbReference type="Proteomes" id="UP000075243">
    <property type="component" value="Unassembled WGS sequence"/>
</dbReference>